<dbReference type="EMBL" id="SYVV01000035">
    <property type="protein sequence ID" value="TKG29401.1"/>
    <property type="molecule type" value="Genomic_DNA"/>
</dbReference>
<feature type="signal peptide" evidence="1">
    <location>
        <begin position="1"/>
        <end position="20"/>
    </location>
</feature>
<name>A0A2N7NGS1_9VIBR</name>
<evidence type="ECO:0000256" key="1">
    <source>
        <dbReference type="SAM" id="SignalP"/>
    </source>
</evidence>
<dbReference type="InterPro" id="IPR021290">
    <property type="entry name" value="DUF2861"/>
</dbReference>
<evidence type="ECO:0000313" key="4">
    <source>
        <dbReference type="Proteomes" id="UP000235579"/>
    </source>
</evidence>
<reference evidence="2" key="2">
    <citation type="submission" date="2016-07" db="EMBL/GenBank/DDBJ databases">
        <authorList>
            <person name="Wan K."/>
            <person name="Booth B."/>
            <person name="Spirohn K."/>
            <person name="Hao T."/>
            <person name="Hu Y."/>
            <person name="Calderwood M."/>
            <person name="Hill D."/>
            <person name="Mohr S."/>
            <person name="Vidal M."/>
            <person name="Celniker S."/>
            <person name="Perrimon N."/>
        </authorList>
    </citation>
    <scope>NUCLEOTIDE SEQUENCE</scope>
    <source>
        <strain evidence="2">10N.222.48.A2</strain>
    </source>
</reference>
<gene>
    <name evidence="2" type="ORF">BCS92_17045</name>
    <name evidence="3" type="ORF">FC057_19935</name>
</gene>
<dbReference type="Proteomes" id="UP000308018">
    <property type="component" value="Unassembled WGS sequence"/>
</dbReference>
<protein>
    <submittedName>
        <fullName evidence="3">DUF2861 family protein</fullName>
    </submittedName>
</protein>
<evidence type="ECO:0000313" key="3">
    <source>
        <dbReference type="EMBL" id="TKG29401.1"/>
    </source>
</evidence>
<dbReference type="Pfam" id="PF11060">
    <property type="entry name" value="DUF2861"/>
    <property type="match status" value="1"/>
</dbReference>
<organism evidence="2 4">
    <name type="scientific">Vibrio tasmaniensis</name>
    <dbReference type="NCBI Taxonomy" id="212663"/>
    <lineage>
        <taxon>Bacteria</taxon>
        <taxon>Pseudomonadati</taxon>
        <taxon>Pseudomonadota</taxon>
        <taxon>Gammaproteobacteria</taxon>
        <taxon>Vibrionales</taxon>
        <taxon>Vibrionaceae</taxon>
        <taxon>Vibrio</taxon>
    </lineage>
</organism>
<evidence type="ECO:0000313" key="5">
    <source>
        <dbReference type="Proteomes" id="UP000308018"/>
    </source>
</evidence>
<reference evidence="4" key="1">
    <citation type="submission" date="2016-07" db="EMBL/GenBank/DDBJ databases">
        <title>Nontailed viruses are major unrecognized killers of bacteria in the ocean.</title>
        <authorList>
            <person name="Kauffman K."/>
            <person name="Hussain F."/>
            <person name="Yang J."/>
            <person name="Arevalo P."/>
            <person name="Brown J."/>
            <person name="Cutler M."/>
            <person name="Kelly L."/>
            <person name="Polz M.F."/>
        </authorList>
    </citation>
    <scope>NUCLEOTIDE SEQUENCE [LARGE SCALE GENOMIC DNA]</scope>
    <source>
        <strain evidence="4">10N.222.48.A2</strain>
    </source>
</reference>
<comment type="caution">
    <text evidence="2">The sequence shown here is derived from an EMBL/GenBank/DDBJ whole genome shotgun (WGS) entry which is preliminary data.</text>
</comment>
<evidence type="ECO:0000313" key="2">
    <source>
        <dbReference type="EMBL" id="PMP13649.1"/>
    </source>
</evidence>
<dbReference type="RefSeq" id="WP_102258013.1">
    <property type="nucleotide sequence ID" value="NZ_MDBP01000043.1"/>
</dbReference>
<dbReference type="AlphaFoldDB" id="A0A2N7NGS1"/>
<accession>A0A2N7NGS1</accession>
<keyword evidence="1" id="KW-0732">Signal</keyword>
<reference evidence="2" key="3">
    <citation type="journal article" date="2018" name="Nature">
        <title>A major lineage of non-tailed dsDNA viruses as unrecognized killers of marine bacteria.</title>
        <authorList>
            <person name="Kauffman K.M."/>
            <person name="Hussain F.A."/>
            <person name="Yang J."/>
            <person name="Arevalo P."/>
            <person name="Brown J.M."/>
            <person name="Chang W.K."/>
            <person name="VanInsberghe D."/>
            <person name="Elsherbini J."/>
            <person name="Sharma R.S."/>
            <person name="Cutler M.B."/>
            <person name="Kelly L."/>
            <person name="Polz M.F."/>
        </authorList>
    </citation>
    <scope>NUCLEOTIDE SEQUENCE</scope>
    <source>
        <strain evidence="2">10N.222.48.A2</strain>
    </source>
</reference>
<reference evidence="3 5" key="4">
    <citation type="submission" date="2019-04" db="EMBL/GenBank/DDBJ databases">
        <title>A reverse ecology approach based on a biological definition of microbial populations.</title>
        <authorList>
            <person name="Arevalo P."/>
            <person name="Vaninsberghe D."/>
            <person name="Elsherbini J."/>
            <person name="Gore J."/>
            <person name="Polz M."/>
        </authorList>
    </citation>
    <scope>NUCLEOTIDE SEQUENCE [LARGE SCALE GENOMIC DNA]</scope>
    <source>
        <strain evidence="3 5">10N.222.45.A8</strain>
    </source>
</reference>
<feature type="chain" id="PRO_5030054181" evidence="1">
    <location>
        <begin position="21"/>
        <end position="292"/>
    </location>
</feature>
<dbReference type="EMBL" id="MDBP01000043">
    <property type="protein sequence ID" value="PMP13649.1"/>
    <property type="molecule type" value="Genomic_DNA"/>
</dbReference>
<sequence>MKKALLPLLILSSVINTAHSADWFKDSDALTQVHKHLLDNDLALMFDSLVEVWQINASQSREDHLNQLFEQALNKDCGKTLTKNTLPDWISSVVVKRHIIQSPGRETFRVAIDVESESNIQDITFEKWVDKVVSSDSEFTKGNPVINNTSVSVYSKRYSLASQLDSGLYRLTVKGNSGNSWSTWVILGEVVMRQQVRWASKDSWLIDKKALLNPYCPLPKLDVGLYDYVDERYKQVWGKSYESDYPTNLTGEEVPNDRYVLAVSMVHSRWQGDIAIEQAQTISKTYDISSEE</sequence>
<proteinExistence type="predicted"/>
<dbReference type="Proteomes" id="UP000235579">
    <property type="component" value="Unassembled WGS sequence"/>
</dbReference>